<comment type="caution">
    <text evidence="1">The sequence shown here is derived from an EMBL/GenBank/DDBJ whole genome shotgun (WGS) entry which is preliminary data.</text>
</comment>
<evidence type="ECO:0000313" key="2">
    <source>
        <dbReference type="Proteomes" id="UP000601108"/>
    </source>
</evidence>
<dbReference type="EMBL" id="BMWS01000012">
    <property type="protein sequence ID" value="GGX19172.1"/>
    <property type="molecule type" value="Genomic_DNA"/>
</dbReference>
<dbReference type="SUPFAM" id="SSF55486">
    <property type="entry name" value="Metalloproteases ('zincins'), catalytic domain"/>
    <property type="match status" value="1"/>
</dbReference>
<dbReference type="Proteomes" id="UP000601108">
    <property type="component" value="Unassembled WGS sequence"/>
</dbReference>
<sequence>MGGKIVKIAKGNYTEKARNINYYSGGDINTIAGKRINEKAGEGIFFGDAEEAPQSNLSRTLPITIECYIEFRPKPDWRGEFGFDWFRNGDYKNSAGLFNNLDYKDIISKQYTDSRHRTLETDPNKFKGYFKKNIALYNSLKNKFKPTKIKWKHKKDSSGNTLNDASGNPVMDEFLASYLTIFKKETDPDVSVTIQAYIHVKTEPEELKIKLEESQKEFFSVTPVDLTKTVTNSTPTKQDITITCKKTCSTDQVINIVAVSKGVSPHFCGDPEHEAENQITKEEIVGKLIVKANDKPHRKTKKIVFVEMKTNITSSGPNKGNANISTDIKKYLRQALIDVDKNSATETLDLISSSFFNSRFVKNGEIEGKGSLMGSLEYLFKDMLKKRTPSEEHKYDDFFKVFIFDEKGYHPDPNTSKAGFAFPGENYTILFRDANAQTGAHEILHALNLAHTFTNSEADSNAKWTFTYKSINNILSYSHHKAITNSAYKTARFSLQHWQWAIANAAADPE</sequence>
<dbReference type="AlphaFoldDB" id="A0A918JUK6"/>
<evidence type="ECO:0000313" key="1">
    <source>
        <dbReference type="EMBL" id="GGX19172.1"/>
    </source>
</evidence>
<proteinExistence type="predicted"/>
<dbReference type="RefSeq" id="WP_027413952.1">
    <property type="nucleotide sequence ID" value="NZ_BMWS01000012.1"/>
</dbReference>
<reference evidence="1 2" key="1">
    <citation type="journal article" date="2014" name="Int. J. Syst. Evol. Microbiol.">
        <title>Complete genome sequence of Corynebacterium casei LMG S-19264T (=DSM 44701T), isolated from a smear-ripened cheese.</title>
        <authorList>
            <consortium name="US DOE Joint Genome Institute (JGI-PGF)"/>
            <person name="Walter F."/>
            <person name="Albersmeier A."/>
            <person name="Kalinowski J."/>
            <person name="Ruckert C."/>
        </authorList>
    </citation>
    <scope>NUCLEOTIDE SEQUENCE [LARGE SCALE GENOMIC DNA]</scope>
    <source>
        <strain evidence="1 2">KCTC 12285</strain>
    </source>
</reference>
<gene>
    <name evidence="1" type="ORF">GCM10007384_20640</name>
</gene>
<name>A0A918JUK6_9FLAO</name>
<organism evidence="1 2">
    <name type="scientific">Aquimarina muelleri</name>
    <dbReference type="NCBI Taxonomy" id="279356"/>
    <lineage>
        <taxon>Bacteria</taxon>
        <taxon>Pseudomonadati</taxon>
        <taxon>Bacteroidota</taxon>
        <taxon>Flavobacteriia</taxon>
        <taxon>Flavobacteriales</taxon>
        <taxon>Flavobacteriaceae</taxon>
        <taxon>Aquimarina</taxon>
    </lineage>
</organism>
<protein>
    <submittedName>
        <fullName evidence="1">Uncharacterized protein</fullName>
    </submittedName>
</protein>
<keyword evidence="2" id="KW-1185">Reference proteome</keyword>
<accession>A0A918JUK6</accession>